<feature type="domain" description="Alpha fucosidase A-like C-terminal" evidence="2">
    <location>
        <begin position="717"/>
        <end position="776"/>
    </location>
</feature>
<dbReference type="Proteomes" id="UP000636458">
    <property type="component" value="Unassembled WGS sequence"/>
</dbReference>
<dbReference type="GO" id="GO:0004560">
    <property type="term" value="F:alpha-L-fucosidase activity"/>
    <property type="evidence" value="ECO:0007669"/>
    <property type="project" value="InterPro"/>
</dbReference>
<dbReference type="PANTHER" id="PTHR31084:SF0">
    <property type="entry name" value="ALPHA-L-FUCOSIDASE 2"/>
    <property type="match status" value="1"/>
</dbReference>
<dbReference type="Pfam" id="PF21307">
    <property type="entry name" value="Glyco_hydro_95_C"/>
    <property type="match status" value="1"/>
</dbReference>
<evidence type="ECO:0000313" key="5">
    <source>
        <dbReference type="Proteomes" id="UP000636458"/>
    </source>
</evidence>
<proteinExistence type="predicted"/>
<evidence type="ECO:0000259" key="2">
    <source>
        <dbReference type="Pfam" id="PF21307"/>
    </source>
</evidence>
<dbReference type="InterPro" id="IPR016518">
    <property type="entry name" value="Alpha-L-fucosidase"/>
</dbReference>
<dbReference type="PIRSF" id="PIRSF007663">
    <property type="entry name" value="UCP007663"/>
    <property type="match status" value="1"/>
</dbReference>
<comment type="caution">
    <text evidence="4">The sequence shown here is derived from an EMBL/GenBank/DDBJ whole genome shotgun (WGS) entry which is preliminary data.</text>
</comment>
<dbReference type="InterPro" id="IPR012341">
    <property type="entry name" value="6hp_glycosidase-like_sf"/>
</dbReference>
<accession>A0A934VWX5</accession>
<organism evidence="4 5">
    <name type="scientific">Lacisediminihabitans changchengi</name>
    <dbReference type="NCBI Taxonomy" id="2787634"/>
    <lineage>
        <taxon>Bacteria</taxon>
        <taxon>Bacillati</taxon>
        <taxon>Actinomycetota</taxon>
        <taxon>Actinomycetes</taxon>
        <taxon>Micrococcales</taxon>
        <taxon>Microbacteriaceae</taxon>
        <taxon>Lacisediminihabitans</taxon>
    </lineage>
</organism>
<protein>
    <submittedName>
        <fullName evidence="4">Glycoside hydrolase family 95 protein</fullName>
    </submittedName>
</protein>
<evidence type="ECO:0000259" key="1">
    <source>
        <dbReference type="Pfam" id="PF14498"/>
    </source>
</evidence>
<keyword evidence="4" id="KW-0378">Hydrolase</keyword>
<dbReference type="Gene3D" id="1.50.10.10">
    <property type="match status" value="1"/>
</dbReference>
<dbReference type="Pfam" id="PF14498">
    <property type="entry name" value="Glyco_hyd_65N_2"/>
    <property type="match status" value="1"/>
</dbReference>
<evidence type="ECO:0000259" key="3">
    <source>
        <dbReference type="Pfam" id="PF22124"/>
    </source>
</evidence>
<feature type="domain" description="Glycosyl hydrolase family 95 catalytic" evidence="3">
    <location>
        <begin position="299"/>
        <end position="713"/>
    </location>
</feature>
<dbReference type="InterPro" id="IPR008928">
    <property type="entry name" value="6-hairpin_glycosidase_sf"/>
</dbReference>
<feature type="domain" description="Glycosyl hydrolase family 95 N-terminal" evidence="1">
    <location>
        <begin position="11"/>
        <end position="264"/>
    </location>
</feature>
<reference evidence="4" key="1">
    <citation type="submission" date="2021-01" db="EMBL/GenBank/DDBJ databases">
        <title>Lacisediminihabitans sp. nov. strain G11-30, isolated from Antarctic Soil.</title>
        <authorList>
            <person name="Li J."/>
        </authorList>
    </citation>
    <scope>NUCLEOTIDE SEQUENCE</scope>
    <source>
        <strain evidence="4">G11-30</strain>
    </source>
</reference>
<gene>
    <name evidence="4" type="ORF">IV501_01395</name>
</gene>
<dbReference type="AlphaFoldDB" id="A0A934VWX5"/>
<dbReference type="Pfam" id="PF22124">
    <property type="entry name" value="Glyco_hydro_95_cat"/>
    <property type="match status" value="1"/>
</dbReference>
<keyword evidence="5" id="KW-1185">Reference proteome</keyword>
<dbReference type="SUPFAM" id="SSF48208">
    <property type="entry name" value="Six-hairpin glycosidases"/>
    <property type="match status" value="1"/>
</dbReference>
<dbReference type="InterPro" id="IPR027414">
    <property type="entry name" value="GH95_N_dom"/>
</dbReference>
<name>A0A934VWX5_9MICO</name>
<evidence type="ECO:0000313" key="4">
    <source>
        <dbReference type="EMBL" id="MBK4346277.1"/>
    </source>
</evidence>
<dbReference type="GO" id="GO:0005975">
    <property type="term" value="P:carbohydrate metabolic process"/>
    <property type="evidence" value="ECO:0007669"/>
    <property type="project" value="InterPro"/>
</dbReference>
<dbReference type="InterPro" id="IPR049053">
    <property type="entry name" value="AFCA-like_C"/>
</dbReference>
<dbReference type="EMBL" id="JAEPES010000001">
    <property type="protein sequence ID" value="MBK4346277.1"/>
    <property type="molecule type" value="Genomic_DNA"/>
</dbReference>
<dbReference type="RefSeq" id="WP_200554628.1">
    <property type="nucleotide sequence ID" value="NZ_JAEPES010000001.1"/>
</dbReference>
<dbReference type="PANTHER" id="PTHR31084">
    <property type="entry name" value="ALPHA-L-FUCOSIDASE 2"/>
    <property type="match status" value="1"/>
</dbReference>
<dbReference type="InterPro" id="IPR054363">
    <property type="entry name" value="GH95_cat"/>
</dbReference>
<sequence>MPADTLRLFWPTPAEEWVEAAPIGNGRLGAMVFGGATSARWQINDGFAWSGSPDGPAVALAERTAAGAGPERLAEVRSAIDARDYRRAESLLLDLFEARWSQEFLPFVDLTIDVTSPGDSSYGGRELDLDDGVVTERFRVGDVPVMRRSWASRPAQAMCVEIVAEAPLDLRIALGSGERIRHRAASDGVVSLGVELPVDGAPLHEESAVDRRYAAAVDAERFDPFAVAALAADTDGELTTGNDVVTITGATRVLLTLSSSTNAEHWWHRDGRDVGRSATDARVAEAESRASAALAVGAERLLADHRSDLGGLLGGTSLTIGKRRSGRFEVATDVLRSGDDRLVATVMFQFGRYLLASSSRPGGPPANLQGIWNDQQRPPWSSNYTININTQMNYWGAELAGLSETHLPLFDLIQRVAENGTAVAAELYGANGWVAHHNTDLWGWALPVGAGHGDVSWAFWPMGGMWLATHLWTHYEATLDREFLECTALPLLRGATEFALSWLTEDGAGRLRTIPSTSPENLFIGPDGHRESLGSSTAMDISLIRRVFADTIATATVLGLQDDLTARITRAIPLLPAPAITAGGWLQEWAEDYEELNPAHRHISQVVALFPLGQIHPEGTPELAEAARQLLDRRGSGAMGWSWAWKMALRARLGDGEAVRSLLLEATRPYERDLHALAEADGGDWGGLAPNLFSTHPPVQLDGNYGFIVGIAATVVQGERGVVRLLPALPEAWSEGSVRGIRLPGAVSIDVEWAAGELVRASLVHTAGGAEPVRVTYRGAELSLLLSAEPIELSAYDFALVTR</sequence>